<dbReference type="AlphaFoldDB" id="A0A9J5ZV12"/>
<dbReference type="EMBL" id="JACXVP010000003">
    <property type="protein sequence ID" value="KAG5616165.1"/>
    <property type="molecule type" value="Genomic_DNA"/>
</dbReference>
<feature type="compositionally biased region" description="Basic residues" evidence="1">
    <location>
        <begin position="231"/>
        <end position="248"/>
    </location>
</feature>
<proteinExistence type="predicted"/>
<sequence length="248" mass="29018">MVEIDTMRTVVPRLLMMLNLVKKKLTVEMRRVVEIAEILEMRMMIPCPCQFVQEKSLVLIYKVFPHFGKYAKKSLDSPLPIHRLLRWHMTKSDNIVEGDPFKYKGRSTEIVHPYLIPTALKDTIIDVLKANLKGVIILTSAEENNEDEILAVDKDYTTPTIDNDGATVDVDETLPLAIIDEDLVAVDEYFAEEVNEVVEEMKEGKKEQEEEKMEEKEEKKEEEEIKEKKEEKKRRSRKKIKKKKRRSK</sequence>
<feature type="compositionally biased region" description="Basic and acidic residues" evidence="1">
    <location>
        <begin position="201"/>
        <end position="230"/>
    </location>
</feature>
<name>A0A9J5ZV12_SOLCO</name>
<keyword evidence="3" id="KW-1185">Reference proteome</keyword>
<evidence type="ECO:0000256" key="1">
    <source>
        <dbReference type="SAM" id="MobiDB-lite"/>
    </source>
</evidence>
<evidence type="ECO:0000313" key="2">
    <source>
        <dbReference type="EMBL" id="KAG5616165.1"/>
    </source>
</evidence>
<reference evidence="2 3" key="1">
    <citation type="submission" date="2020-09" db="EMBL/GenBank/DDBJ databases">
        <title>De no assembly of potato wild relative species, Solanum commersonii.</title>
        <authorList>
            <person name="Cho K."/>
        </authorList>
    </citation>
    <scope>NUCLEOTIDE SEQUENCE [LARGE SCALE GENOMIC DNA]</scope>
    <source>
        <strain evidence="2">LZ3.2</strain>
        <tissue evidence="2">Leaf</tissue>
    </source>
</reference>
<protein>
    <submittedName>
        <fullName evidence="2">Uncharacterized protein</fullName>
    </submittedName>
</protein>
<gene>
    <name evidence="2" type="ORF">H5410_015989</name>
</gene>
<dbReference type="Proteomes" id="UP000824120">
    <property type="component" value="Chromosome 3"/>
</dbReference>
<dbReference type="OrthoDB" id="1303650at2759"/>
<evidence type="ECO:0000313" key="3">
    <source>
        <dbReference type="Proteomes" id="UP000824120"/>
    </source>
</evidence>
<organism evidence="2 3">
    <name type="scientific">Solanum commersonii</name>
    <name type="common">Commerson's wild potato</name>
    <name type="synonym">Commerson's nightshade</name>
    <dbReference type="NCBI Taxonomy" id="4109"/>
    <lineage>
        <taxon>Eukaryota</taxon>
        <taxon>Viridiplantae</taxon>
        <taxon>Streptophyta</taxon>
        <taxon>Embryophyta</taxon>
        <taxon>Tracheophyta</taxon>
        <taxon>Spermatophyta</taxon>
        <taxon>Magnoliopsida</taxon>
        <taxon>eudicotyledons</taxon>
        <taxon>Gunneridae</taxon>
        <taxon>Pentapetalae</taxon>
        <taxon>asterids</taxon>
        <taxon>lamiids</taxon>
        <taxon>Solanales</taxon>
        <taxon>Solanaceae</taxon>
        <taxon>Solanoideae</taxon>
        <taxon>Solaneae</taxon>
        <taxon>Solanum</taxon>
    </lineage>
</organism>
<feature type="region of interest" description="Disordered" evidence="1">
    <location>
        <begin position="201"/>
        <end position="248"/>
    </location>
</feature>
<accession>A0A9J5ZV12</accession>
<comment type="caution">
    <text evidence="2">The sequence shown here is derived from an EMBL/GenBank/DDBJ whole genome shotgun (WGS) entry which is preliminary data.</text>
</comment>